<dbReference type="InterPro" id="IPR014730">
    <property type="entry name" value="ETF_a/b_N"/>
</dbReference>
<dbReference type="GO" id="GO:0045251">
    <property type="term" value="C:electron transfer flavoprotein complex"/>
    <property type="evidence" value="ECO:0007669"/>
    <property type="project" value="UniProtKB-ARBA"/>
</dbReference>
<dbReference type="Proteomes" id="UP000796761">
    <property type="component" value="Unassembled WGS sequence"/>
</dbReference>
<comment type="subcellular location">
    <subcellularLocation>
        <location evidence="1 8">Mitochondrion matrix</location>
    </subcellularLocation>
</comment>
<dbReference type="PANTHER" id="PTHR21294">
    <property type="entry name" value="ELECTRON TRANSFER FLAVOPROTEIN BETA-SUBUNIT"/>
    <property type="match status" value="1"/>
</dbReference>
<evidence type="ECO:0000256" key="8">
    <source>
        <dbReference type="PIRNR" id="PIRNR000090"/>
    </source>
</evidence>
<keyword evidence="4 8" id="KW-0813">Transport</keyword>
<sequence length="254" mass="26800">MAALRVLVGVKRVIDFAVKVRVAPGGAGVQSQGVKHGLNPFCEIALEEAVRLREAGAAQEVIVVSLGTKASQETLRTALAMGADRAVLAEVAEGVTAGPKEVATALAGLVGRLQPQLVILGKQAIDDDCNQTGQLLAAMLDWPQGTFASRVELDSGSVRVQREVDGGLETLRLRLPAVLTADLRLNEPRYATLPNIMKAKKKPLEVIPAADLGVPGGSPRLKVLQVQEPPPRAGGEKVENVQDLLGKLRQSGRI</sequence>
<dbReference type="InterPro" id="IPR014729">
    <property type="entry name" value="Rossmann-like_a/b/a_fold"/>
</dbReference>
<comment type="function">
    <text evidence="6">Heterodimeric electron transfer flavoprotein that accepts electrons from several mitochondrial dehydrogenases, including acyl-CoA dehydrogenases, glutaryl-CoA and sarcosine dehydrogenase. It transfers the electrons to the main mitochondrial respiratory chain via ETF-ubiquinone oxidoreductase. Required for normal mitochondrial fatty acid oxidation and normal amino acid metabolism. ETFB binds an AMP molecule that probably has a purely structural role.</text>
</comment>
<evidence type="ECO:0000256" key="5">
    <source>
        <dbReference type="ARBA" id="ARBA00022982"/>
    </source>
</evidence>
<dbReference type="Gene3D" id="3.40.50.620">
    <property type="entry name" value="HUPs"/>
    <property type="match status" value="1"/>
</dbReference>
<evidence type="ECO:0000256" key="6">
    <source>
        <dbReference type="ARBA" id="ARBA00045835"/>
    </source>
</evidence>
<dbReference type="FunFam" id="3.40.50.620:FF:000011">
    <property type="entry name" value="Electron transfer flavoprotein subunit beta"/>
    <property type="match status" value="1"/>
</dbReference>
<dbReference type="InterPro" id="IPR033948">
    <property type="entry name" value="ETF_beta_N"/>
</dbReference>
<dbReference type="PANTHER" id="PTHR21294:SF8">
    <property type="entry name" value="ELECTRON TRANSFER FLAVOPROTEIN SUBUNIT BETA"/>
    <property type="match status" value="1"/>
</dbReference>
<comment type="similarity">
    <text evidence="2 8">Belongs to the ETF beta-subunit/FixA family.</text>
</comment>
<comment type="function">
    <text evidence="8">The electron transfer flavoprotein serves as a specific electron acceptor for several dehydrogenases, including five acyl-CoA dehydrogenases, glutaryl-CoA and sarcosine dehydrogenase. It transfers the electrons to the main mitochondrial respiratory chain via ETF-ubiquinone oxidoreductase (ETF dehydrogenase).</text>
</comment>
<evidence type="ECO:0000256" key="4">
    <source>
        <dbReference type="ARBA" id="ARBA00022448"/>
    </source>
</evidence>
<proteinExistence type="inferred from homology"/>
<dbReference type="GO" id="GO:0009055">
    <property type="term" value="F:electron transfer activity"/>
    <property type="evidence" value="ECO:0007669"/>
    <property type="project" value="InterPro"/>
</dbReference>
<evidence type="ECO:0000313" key="10">
    <source>
        <dbReference type="EMBL" id="TRZ08599.1"/>
    </source>
</evidence>
<evidence type="ECO:0000313" key="11">
    <source>
        <dbReference type="Proteomes" id="UP000796761"/>
    </source>
</evidence>
<reference evidence="10" key="1">
    <citation type="submission" date="2019-04" db="EMBL/GenBank/DDBJ databases">
        <title>Genome assembly of Zosterops borbonicus 15179.</title>
        <authorList>
            <person name="Leroy T."/>
            <person name="Anselmetti Y."/>
            <person name="Tilak M.-K."/>
            <person name="Nabholz B."/>
        </authorList>
    </citation>
    <scope>NUCLEOTIDE SEQUENCE</scope>
    <source>
        <strain evidence="10">HGM_15179</strain>
        <tissue evidence="10">Muscle</tissue>
    </source>
</reference>
<dbReference type="GO" id="GO:0005759">
    <property type="term" value="C:mitochondrial matrix"/>
    <property type="evidence" value="ECO:0007669"/>
    <property type="project" value="UniProtKB-SubCell"/>
</dbReference>
<dbReference type="OrthoDB" id="276685at2759"/>
<keyword evidence="11" id="KW-1185">Reference proteome</keyword>
<dbReference type="Pfam" id="PF01012">
    <property type="entry name" value="ETF"/>
    <property type="match status" value="1"/>
</dbReference>
<evidence type="ECO:0000256" key="1">
    <source>
        <dbReference type="ARBA" id="ARBA00004305"/>
    </source>
</evidence>
<evidence type="ECO:0000256" key="3">
    <source>
        <dbReference type="ARBA" id="ARBA00016797"/>
    </source>
</evidence>
<dbReference type="GO" id="GO:0033539">
    <property type="term" value="P:fatty acid beta-oxidation using acyl-CoA dehydrogenase"/>
    <property type="evidence" value="ECO:0007669"/>
    <property type="project" value="TreeGrafter"/>
</dbReference>
<dbReference type="PROSITE" id="PS01065">
    <property type="entry name" value="ETF_BETA"/>
    <property type="match status" value="1"/>
</dbReference>
<comment type="caution">
    <text evidence="10">The sequence shown here is derived from an EMBL/GenBank/DDBJ whole genome shotgun (WGS) entry which is preliminary data.</text>
</comment>
<evidence type="ECO:0000256" key="7">
    <source>
        <dbReference type="ARBA" id="ARBA00046893"/>
    </source>
</evidence>
<dbReference type="SMART" id="SM00893">
    <property type="entry name" value="ETF"/>
    <property type="match status" value="1"/>
</dbReference>
<dbReference type="GO" id="GO:0009063">
    <property type="term" value="P:amino acid catabolic process"/>
    <property type="evidence" value="ECO:0007669"/>
    <property type="project" value="TreeGrafter"/>
</dbReference>
<dbReference type="EMBL" id="SWJQ01001298">
    <property type="protein sequence ID" value="TRZ08599.1"/>
    <property type="molecule type" value="Genomic_DNA"/>
</dbReference>
<organism evidence="10 11">
    <name type="scientific">Zosterops borbonicus</name>
    <dbReference type="NCBI Taxonomy" id="364589"/>
    <lineage>
        <taxon>Eukaryota</taxon>
        <taxon>Metazoa</taxon>
        <taxon>Chordata</taxon>
        <taxon>Craniata</taxon>
        <taxon>Vertebrata</taxon>
        <taxon>Euteleostomi</taxon>
        <taxon>Archelosauria</taxon>
        <taxon>Archosauria</taxon>
        <taxon>Dinosauria</taxon>
        <taxon>Saurischia</taxon>
        <taxon>Theropoda</taxon>
        <taxon>Coelurosauria</taxon>
        <taxon>Aves</taxon>
        <taxon>Neognathae</taxon>
        <taxon>Neoaves</taxon>
        <taxon>Telluraves</taxon>
        <taxon>Australaves</taxon>
        <taxon>Passeriformes</taxon>
        <taxon>Sylvioidea</taxon>
        <taxon>Zosteropidae</taxon>
        <taxon>Zosterops</taxon>
    </lineage>
</organism>
<name>A0A8K1LC40_9PASS</name>
<dbReference type="SUPFAM" id="SSF52402">
    <property type="entry name" value="Adenine nucleotide alpha hydrolases-like"/>
    <property type="match status" value="1"/>
</dbReference>
<comment type="subunit">
    <text evidence="7">Heterodimer composed of ETFA and ETFB. Identified in a complex that contains ETFA, ETFB and ETFRF1. Interacts with ACADM.</text>
</comment>
<comment type="subunit">
    <text evidence="8">Heterodimer of an alpha and a beta subunit.</text>
</comment>
<dbReference type="InterPro" id="IPR012255">
    <property type="entry name" value="ETF_b"/>
</dbReference>
<keyword evidence="8" id="KW-0496">Mitochondrion</keyword>
<evidence type="ECO:0000259" key="9">
    <source>
        <dbReference type="SMART" id="SM00893"/>
    </source>
</evidence>
<keyword evidence="5 8" id="KW-0249">Electron transport</keyword>
<dbReference type="PIRSF" id="PIRSF000090">
    <property type="entry name" value="Beta-ETF"/>
    <property type="match status" value="1"/>
</dbReference>
<accession>A0A8K1LC40</accession>
<gene>
    <name evidence="10" type="ORF">HGM15179_018508</name>
</gene>
<dbReference type="InterPro" id="IPR000049">
    <property type="entry name" value="ET-Flavoprotein_bsu_CS"/>
</dbReference>
<dbReference type="CDD" id="cd01714">
    <property type="entry name" value="ETF_beta"/>
    <property type="match status" value="1"/>
</dbReference>
<protein>
    <recommendedName>
        <fullName evidence="3 8">Electron transfer flavoprotein subunit beta</fullName>
        <shortName evidence="8">Beta-ETF</shortName>
    </recommendedName>
</protein>
<feature type="domain" description="Electron transfer flavoprotein alpha/beta-subunit N-terminal" evidence="9">
    <location>
        <begin position="26"/>
        <end position="216"/>
    </location>
</feature>
<dbReference type="AlphaFoldDB" id="A0A8K1LC40"/>
<evidence type="ECO:0000256" key="2">
    <source>
        <dbReference type="ARBA" id="ARBA00007557"/>
    </source>
</evidence>